<keyword evidence="3" id="KW-1185">Reference proteome</keyword>
<organism evidence="2 3">
    <name type="scientific">Yeguia hominis</name>
    <dbReference type="NCBI Taxonomy" id="2763662"/>
    <lineage>
        <taxon>Bacteria</taxon>
        <taxon>Bacillati</taxon>
        <taxon>Bacillota</taxon>
        <taxon>Clostridia</taxon>
        <taxon>Eubacteriales</taxon>
        <taxon>Yeguiaceae</taxon>
        <taxon>Yeguia</taxon>
    </lineage>
</organism>
<dbReference type="PANTHER" id="PTHR30217">
    <property type="entry name" value="PEPTIDASE U32 FAMILY"/>
    <property type="match status" value="1"/>
</dbReference>
<evidence type="ECO:0000259" key="1">
    <source>
        <dbReference type="Pfam" id="PF12392"/>
    </source>
</evidence>
<dbReference type="InterPro" id="IPR001539">
    <property type="entry name" value="Peptidase_U32"/>
</dbReference>
<dbReference type="RefSeq" id="WP_249318391.1">
    <property type="nucleotide sequence ID" value="NZ_JACRSN010000003.1"/>
</dbReference>
<evidence type="ECO:0000313" key="2">
    <source>
        <dbReference type="EMBL" id="MBC8533068.1"/>
    </source>
</evidence>
<proteinExistence type="predicted"/>
<name>A0A926D7Y0_9FIRM</name>
<gene>
    <name evidence="2" type="ORF">IAG03_03420</name>
</gene>
<dbReference type="AlphaFoldDB" id="A0A926D7Y0"/>
<sequence length="681" mass="74354">MNAELLAPAGGEEQLIAAVRCGADAVYLGTKAFNARRNAGNFDREALRRAVSYCHARNVKVHVTLNTLLMDPELPEFLDTLETVAESGADAAIVQDLAAAKLVREHCPELELHASTQMAIHNVYGAQKMEDLGFSRVVLARELSLSEISEICRKTSLAAEVFVHGALCMCVSGMCYLSSLLGGRSGNRGLCAQPCRLNFRSAGRPYALSLKDMSHISAIRQLTEAGVQSFKIEGRMKRPEYVAAAVAACRTAMDGGTPDLADLQAVFSRSGFTDGYLRGARSLSMFGHRTQEDVAAAAGVLSRLAAAYRAETPKIPVQMQLTLERGVPARLQVSDGIQSCRIEGELPQEARTAPASFESVHKSLSKTGGTPFFLKTLTTELADGVMLPAASLNRLRRDGLTALLARRSEVPPKPFLPQKAPLFNAVRRPFPSKPEIRIRVETWEQAQAVLPFQKTVILPIEVLEAHISEIENADRVIGELPALIFPGEEDALLLSLQALQKAGLQRVLTGQIGWIDRLKACGLTVCGGYGLNLSNTLALHEAERLGFADATLSFELPFRRVRALGGMLPRGILAYGHLPVMQLRACPAQKESGCAGCDGRPKLLDRRGMPFPLICHKRRYTTLLNPVPLALGDKPLRGIDFAVLYFTLETPETCQARYRAFCSGETPDFDRTNGFYDREWK</sequence>
<feature type="domain" description="Peptidase U32 collagenase" evidence="1">
    <location>
        <begin position="308"/>
        <end position="407"/>
    </location>
</feature>
<dbReference type="Proteomes" id="UP000651482">
    <property type="component" value="Unassembled WGS sequence"/>
</dbReference>
<accession>A0A926D7Y0</accession>
<evidence type="ECO:0000313" key="3">
    <source>
        <dbReference type="Proteomes" id="UP000651482"/>
    </source>
</evidence>
<dbReference type="InterPro" id="IPR051454">
    <property type="entry name" value="RNA/ubiquinone_mod_enzymes"/>
</dbReference>
<dbReference type="InterPro" id="IPR036206">
    <property type="entry name" value="ThiamineP_synth_sf"/>
</dbReference>
<reference evidence="2" key="1">
    <citation type="submission" date="2020-08" db="EMBL/GenBank/DDBJ databases">
        <title>Genome public.</title>
        <authorList>
            <person name="Liu C."/>
            <person name="Sun Q."/>
        </authorList>
    </citation>
    <scope>NUCLEOTIDE SEQUENCE</scope>
    <source>
        <strain evidence="2">NSJ-40</strain>
    </source>
</reference>
<protein>
    <submittedName>
        <fullName evidence="2">U32 family peptidase</fullName>
    </submittedName>
</protein>
<dbReference type="Pfam" id="PF01136">
    <property type="entry name" value="Peptidase_U32"/>
    <property type="match status" value="1"/>
</dbReference>
<comment type="caution">
    <text evidence="2">The sequence shown here is derived from an EMBL/GenBank/DDBJ whole genome shotgun (WGS) entry which is preliminary data.</text>
</comment>
<dbReference type="PROSITE" id="PS01276">
    <property type="entry name" value="PEPTIDASE_U32"/>
    <property type="match status" value="1"/>
</dbReference>
<dbReference type="SUPFAM" id="SSF51391">
    <property type="entry name" value="Thiamin phosphate synthase"/>
    <property type="match status" value="1"/>
</dbReference>
<dbReference type="PANTHER" id="PTHR30217:SF10">
    <property type="entry name" value="23S RRNA 5-HYDROXYCYTIDINE C2501 SYNTHASE"/>
    <property type="match status" value="1"/>
</dbReference>
<dbReference type="Pfam" id="PF12392">
    <property type="entry name" value="DUF3656"/>
    <property type="match status" value="1"/>
</dbReference>
<dbReference type="EMBL" id="JACRSN010000003">
    <property type="protein sequence ID" value="MBC8533068.1"/>
    <property type="molecule type" value="Genomic_DNA"/>
</dbReference>
<dbReference type="InterPro" id="IPR020988">
    <property type="entry name" value="Pept_U32_collagenase"/>
</dbReference>